<dbReference type="Pfam" id="PF20684">
    <property type="entry name" value="Fung_rhodopsin"/>
    <property type="match status" value="1"/>
</dbReference>
<dbReference type="PANTHER" id="PTHR39614">
    <property type="entry name" value="INTEGRAL MEMBRANE PROTEIN"/>
    <property type="match status" value="1"/>
</dbReference>
<accession>A0A6A5QDV0</accession>
<keyword evidence="2" id="KW-0812">Transmembrane</keyword>
<proteinExistence type="predicted"/>
<protein>
    <recommendedName>
        <fullName evidence="3">Rhodopsin domain-containing protein</fullName>
    </recommendedName>
</protein>
<feature type="domain" description="Rhodopsin" evidence="3">
    <location>
        <begin position="40"/>
        <end position="276"/>
    </location>
</feature>
<evidence type="ECO:0000256" key="1">
    <source>
        <dbReference type="SAM" id="MobiDB-lite"/>
    </source>
</evidence>
<feature type="compositionally biased region" description="Polar residues" evidence="1">
    <location>
        <begin position="295"/>
        <end position="318"/>
    </location>
</feature>
<keyword evidence="2" id="KW-1133">Transmembrane helix</keyword>
<feature type="transmembrane region" description="Helical" evidence="2">
    <location>
        <begin position="175"/>
        <end position="202"/>
    </location>
</feature>
<feature type="compositionally biased region" description="Basic and acidic residues" evidence="1">
    <location>
        <begin position="396"/>
        <end position="409"/>
    </location>
</feature>
<dbReference type="EMBL" id="ML979139">
    <property type="protein sequence ID" value="KAF1912976.1"/>
    <property type="molecule type" value="Genomic_DNA"/>
</dbReference>
<feature type="transmembrane region" description="Helical" evidence="2">
    <location>
        <begin position="214"/>
        <end position="232"/>
    </location>
</feature>
<feature type="compositionally biased region" description="Basic and acidic residues" evidence="1">
    <location>
        <begin position="368"/>
        <end position="389"/>
    </location>
</feature>
<evidence type="ECO:0000259" key="3">
    <source>
        <dbReference type="Pfam" id="PF20684"/>
    </source>
</evidence>
<evidence type="ECO:0000256" key="2">
    <source>
        <dbReference type="SAM" id="Phobius"/>
    </source>
</evidence>
<dbReference type="InterPro" id="IPR049326">
    <property type="entry name" value="Rhodopsin_dom_fungi"/>
</dbReference>
<feature type="transmembrane region" description="Helical" evidence="2">
    <location>
        <begin position="23"/>
        <end position="44"/>
    </location>
</feature>
<dbReference type="PANTHER" id="PTHR39614:SF2">
    <property type="entry name" value="INTEGRAL MEMBRANE PROTEIN"/>
    <property type="match status" value="1"/>
</dbReference>
<feature type="compositionally biased region" description="Basic and acidic residues" evidence="1">
    <location>
        <begin position="319"/>
        <end position="334"/>
    </location>
</feature>
<feature type="transmembrane region" description="Helical" evidence="2">
    <location>
        <begin position="56"/>
        <end position="80"/>
    </location>
</feature>
<dbReference type="Proteomes" id="UP000800096">
    <property type="component" value="Unassembled WGS sequence"/>
</dbReference>
<reference evidence="4" key="1">
    <citation type="journal article" date="2020" name="Stud. Mycol.">
        <title>101 Dothideomycetes genomes: a test case for predicting lifestyles and emergence of pathogens.</title>
        <authorList>
            <person name="Haridas S."/>
            <person name="Albert R."/>
            <person name="Binder M."/>
            <person name="Bloem J."/>
            <person name="Labutti K."/>
            <person name="Salamov A."/>
            <person name="Andreopoulos B."/>
            <person name="Baker S."/>
            <person name="Barry K."/>
            <person name="Bills G."/>
            <person name="Bluhm B."/>
            <person name="Cannon C."/>
            <person name="Castanera R."/>
            <person name="Culley D."/>
            <person name="Daum C."/>
            <person name="Ezra D."/>
            <person name="Gonzalez J."/>
            <person name="Henrissat B."/>
            <person name="Kuo A."/>
            <person name="Liang C."/>
            <person name="Lipzen A."/>
            <person name="Lutzoni F."/>
            <person name="Magnuson J."/>
            <person name="Mondo S."/>
            <person name="Nolan M."/>
            <person name="Ohm R."/>
            <person name="Pangilinan J."/>
            <person name="Park H.-J."/>
            <person name="Ramirez L."/>
            <person name="Alfaro M."/>
            <person name="Sun H."/>
            <person name="Tritt A."/>
            <person name="Yoshinaga Y."/>
            <person name="Zwiers L.-H."/>
            <person name="Turgeon B."/>
            <person name="Goodwin S."/>
            <person name="Spatafora J."/>
            <person name="Crous P."/>
            <person name="Grigoriev I."/>
        </authorList>
    </citation>
    <scope>NUCLEOTIDE SEQUENCE</scope>
    <source>
        <strain evidence="4">HMLAC05119</strain>
    </source>
</reference>
<keyword evidence="2" id="KW-0472">Membrane</keyword>
<feature type="transmembrane region" description="Helical" evidence="2">
    <location>
        <begin position="133"/>
        <end position="155"/>
    </location>
</feature>
<feature type="region of interest" description="Disordered" evidence="1">
    <location>
        <begin position="396"/>
        <end position="415"/>
    </location>
</feature>
<feature type="region of interest" description="Disordered" evidence="1">
    <location>
        <begin position="355"/>
        <end position="389"/>
    </location>
</feature>
<name>A0A6A5QDV0_AMPQU</name>
<organism evidence="4 5">
    <name type="scientific">Ampelomyces quisqualis</name>
    <name type="common">Powdery mildew agent</name>
    <dbReference type="NCBI Taxonomy" id="50730"/>
    <lineage>
        <taxon>Eukaryota</taxon>
        <taxon>Fungi</taxon>
        <taxon>Dikarya</taxon>
        <taxon>Ascomycota</taxon>
        <taxon>Pezizomycotina</taxon>
        <taxon>Dothideomycetes</taxon>
        <taxon>Pleosporomycetidae</taxon>
        <taxon>Pleosporales</taxon>
        <taxon>Pleosporineae</taxon>
        <taxon>Phaeosphaeriaceae</taxon>
        <taxon>Ampelomyces</taxon>
    </lineage>
</organism>
<feature type="region of interest" description="Disordered" evidence="1">
    <location>
        <begin position="295"/>
        <end position="334"/>
    </location>
</feature>
<keyword evidence="5" id="KW-1185">Reference proteome</keyword>
<evidence type="ECO:0000313" key="4">
    <source>
        <dbReference type="EMBL" id="KAF1912976.1"/>
    </source>
</evidence>
<sequence>MTDSSSFVGGHRWATVTPDDRSGILYVVAFLNFTYSSITFITRYSIKWHVLGPDDAATFAAQIASIVQFALLLASLSTGLAKNFDLLSEDEYARMATSQFAYQIVLYISLGLSKVSTSLLIQRLFTRDMKKAWVTCQLVTATVVIWTIAAAFMVSVGCSPKSLAPETPSQTCPTIVARVKFVVITDAITDVILVILPGYLCWHLQMSFVLKLQVLAVFAFRLPLVALSGLFLKTWIRSLSMAHPGIRRTTPIVFQQAELCLSLIAATIPCLKSFIRSFDTGSGVKADIGSSNVYGSASRNGGSSKMPSGSYELSSMSKSDTETSRKRSRTRLYDDDGTMRVNLRAFASGRSNTKLTRNQSLSGVLEPRAPDEADRQSHGSSKELFIRREMHWEVTSEEARRVSDLEKPGMLRLPQ</sequence>
<dbReference type="AlphaFoldDB" id="A0A6A5QDV0"/>
<feature type="transmembrane region" description="Helical" evidence="2">
    <location>
        <begin position="100"/>
        <end position="121"/>
    </location>
</feature>
<evidence type="ECO:0000313" key="5">
    <source>
        <dbReference type="Proteomes" id="UP000800096"/>
    </source>
</evidence>
<gene>
    <name evidence="4" type="ORF">BDU57DRAFT_458032</name>
</gene>
<dbReference type="OrthoDB" id="3897607at2759"/>